<proteinExistence type="inferred from homology"/>
<evidence type="ECO:0000313" key="6">
    <source>
        <dbReference type="EMBL" id="MEU8139267.1"/>
    </source>
</evidence>
<keyword evidence="7" id="KW-1185">Reference proteome</keyword>
<comment type="pathway">
    <text evidence="1">Carbohydrate acid metabolism.</text>
</comment>
<dbReference type="EMBL" id="JBEZFP010000164">
    <property type="protein sequence ID" value="MEU8139267.1"/>
    <property type="molecule type" value="Genomic_DNA"/>
</dbReference>
<feature type="non-terminal residue" evidence="6">
    <location>
        <position position="1"/>
    </location>
</feature>
<comment type="caution">
    <text evidence="6">The sequence shown here is derived from an EMBL/GenBank/DDBJ whole genome shotgun (WGS) entry which is preliminary data.</text>
</comment>
<dbReference type="InterPro" id="IPR013785">
    <property type="entry name" value="Aldolase_TIM"/>
</dbReference>
<evidence type="ECO:0000256" key="1">
    <source>
        <dbReference type="ARBA" id="ARBA00004761"/>
    </source>
</evidence>
<gene>
    <name evidence="6" type="ORF">AB0C36_37940</name>
</gene>
<dbReference type="Proteomes" id="UP001551482">
    <property type="component" value="Unassembled WGS sequence"/>
</dbReference>
<dbReference type="SUPFAM" id="SSF51569">
    <property type="entry name" value="Aldolase"/>
    <property type="match status" value="1"/>
</dbReference>
<protein>
    <submittedName>
        <fullName evidence="6">Bifunctional 4-hydroxy-2-oxoglutarate aldolase/2-dehydro-3-deoxy-phosphogluconate aldolase</fullName>
    </submittedName>
</protein>
<reference evidence="6 7" key="1">
    <citation type="submission" date="2024-06" db="EMBL/GenBank/DDBJ databases">
        <title>The Natural Products Discovery Center: Release of the First 8490 Sequenced Strains for Exploring Actinobacteria Biosynthetic Diversity.</title>
        <authorList>
            <person name="Kalkreuter E."/>
            <person name="Kautsar S.A."/>
            <person name="Yang D."/>
            <person name="Bader C.D."/>
            <person name="Teijaro C.N."/>
            <person name="Fluegel L."/>
            <person name="Davis C.M."/>
            <person name="Simpson J.R."/>
            <person name="Lauterbach L."/>
            <person name="Steele A.D."/>
            <person name="Gui C."/>
            <person name="Meng S."/>
            <person name="Li G."/>
            <person name="Viehrig K."/>
            <person name="Ye F."/>
            <person name="Su P."/>
            <person name="Kiefer A.F."/>
            <person name="Nichols A."/>
            <person name="Cepeda A.J."/>
            <person name="Yan W."/>
            <person name="Fan B."/>
            <person name="Jiang Y."/>
            <person name="Adhikari A."/>
            <person name="Zheng C.-J."/>
            <person name="Schuster L."/>
            <person name="Cowan T.M."/>
            <person name="Smanski M.J."/>
            <person name="Chevrette M.G."/>
            <person name="De Carvalho L.P.S."/>
            <person name="Shen B."/>
        </authorList>
    </citation>
    <scope>NUCLEOTIDE SEQUENCE [LARGE SCALE GENOMIC DNA]</scope>
    <source>
        <strain evidence="6 7">NPDC048946</strain>
    </source>
</reference>
<dbReference type="PANTHER" id="PTHR30246:SF1">
    <property type="entry name" value="2-DEHYDRO-3-DEOXY-6-PHOSPHOGALACTONATE ALDOLASE-RELATED"/>
    <property type="match status" value="1"/>
</dbReference>
<dbReference type="CDD" id="cd00452">
    <property type="entry name" value="KDPG_aldolase"/>
    <property type="match status" value="1"/>
</dbReference>
<evidence type="ECO:0000256" key="2">
    <source>
        <dbReference type="ARBA" id="ARBA00006906"/>
    </source>
</evidence>
<keyword evidence="4" id="KW-0456">Lyase</keyword>
<keyword evidence="5" id="KW-0119">Carbohydrate metabolism</keyword>
<dbReference type="Pfam" id="PF01081">
    <property type="entry name" value="Aldolase"/>
    <property type="match status" value="1"/>
</dbReference>
<dbReference type="PANTHER" id="PTHR30246">
    <property type="entry name" value="2-KETO-3-DEOXY-6-PHOSPHOGLUCONATE ALDOLASE"/>
    <property type="match status" value="1"/>
</dbReference>
<dbReference type="Gene3D" id="3.20.20.70">
    <property type="entry name" value="Aldolase class I"/>
    <property type="match status" value="1"/>
</dbReference>
<sequence>VLDAASARAATSAGARFLVSPSLHRDVIETAHRHGASVIPGACTPTEAVAAVAAGADAVKLFPASQWTPGSFRDMRGALPQIPFIPTGSIAVADAPAWIAAGAVAVGMGAKLAAGTPEESAARIKDLLASLR</sequence>
<evidence type="ECO:0000256" key="4">
    <source>
        <dbReference type="ARBA" id="ARBA00023239"/>
    </source>
</evidence>
<evidence type="ECO:0000256" key="3">
    <source>
        <dbReference type="ARBA" id="ARBA00011233"/>
    </source>
</evidence>
<comment type="similarity">
    <text evidence="2">Belongs to the KHG/KDPG aldolase family.</text>
</comment>
<organism evidence="6 7">
    <name type="scientific">Streptodolium elevatio</name>
    <dbReference type="NCBI Taxonomy" id="3157996"/>
    <lineage>
        <taxon>Bacteria</taxon>
        <taxon>Bacillati</taxon>
        <taxon>Actinomycetota</taxon>
        <taxon>Actinomycetes</taxon>
        <taxon>Kitasatosporales</taxon>
        <taxon>Streptomycetaceae</taxon>
        <taxon>Streptodolium</taxon>
    </lineage>
</organism>
<dbReference type="InterPro" id="IPR000887">
    <property type="entry name" value="Aldlse_KDPG_KHG"/>
</dbReference>
<evidence type="ECO:0000256" key="5">
    <source>
        <dbReference type="ARBA" id="ARBA00023277"/>
    </source>
</evidence>
<evidence type="ECO:0000313" key="7">
    <source>
        <dbReference type="Proteomes" id="UP001551482"/>
    </source>
</evidence>
<name>A0ABV3DVK3_9ACTN</name>
<comment type="subunit">
    <text evidence="3">Homotrimer.</text>
</comment>
<accession>A0ABV3DVK3</accession>